<name>A0A182PE11_9DIPT</name>
<evidence type="ECO:0000313" key="7">
    <source>
        <dbReference type="EnsemblMetazoa" id="AEPI005166-PA"/>
    </source>
</evidence>
<dbReference type="AlphaFoldDB" id="A0A182PE11"/>
<reference evidence="8" key="1">
    <citation type="submission" date="2013-03" db="EMBL/GenBank/DDBJ databases">
        <title>The Genome Sequence of Anopheles epiroticus epiroticus2.</title>
        <authorList>
            <consortium name="The Broad Institute Genomics Platform"/>
            <person name="Neafsey D.E."/>
            <person name="Howell P."/>
            <person name="Walker B."/>
            <person name="Young S.K."/>
            <person name="Zeng Q."/>
            <person name="Gargeya S."/>
            <person name="Fitzgerald M."/>
            <person name="Haas B."/>
            <person name="Abouelleil A."/>
            <person name="Allen A.W."/>
            <person name="Alvarado L."/>
            <person name="Arachchi H.M."/>
            <person name="Berlin A.M."/>
            <person name="Chapman S.B."/>
            <person name="Gainer-Dewar J."/>
            <person name="Goldberg J."/>
            <person name="Griggs A."/>
            <person name="Gujja S."/>
            <person name="Hansen M."/>
            <person name="Howarth C."/>
            <person name="Imamovic A."/>
            <person name="Ireland A."/>
            <person name="Larimer J."/>
            <person name="McCowan C."/>
            <person name="Murphy C."/>
            <person name="Pearson M."/>
            <person name="Poon T.W."/>
            <person name="Priest M."/>
            <person name="Roberts A."/>
            <person name="Saif S."/>
            <person name="Shea T."/>
            <person name="Sisk P."/>
            <person name="Sykes S."/>
            <person name="Wortman J."/>
            <person name="Nusbaum C."/>
            <person name="Birren B."/>
        </authorList>
    </citation>
    <scope>NUCLEOTIDE SEQUENCE [LARGE SCALE GENOMIC DNA]</scope>
    <source>
        <strain evidence="8">Epiroticus2</strain>
    </source>
</reference>
<dbReference type="PANTHER" id="PTHR11863">
    <property type="entry name" value="STEROL DESATURASE"/>
    <property type="match status" value="1"/>
</dbReference>
<dbReference type="STRING" id="199890.A0A182PE11"/>
<dbReference type="VEuPathDB" id="VectorBase:AEPI005166"/>
<keyword evidence="2 5" id="KW-0812">Transmembrane</keyword>
<evidence type="ECO:0000256" key="5">
    <source>
        <dbReference type="SAM" id="Phobius"/>
    </source>
</evidence>
<dbReference type="GO" id="GO:0016491">
    <property type="term" value="F:oxidoreductase activity"/>
    <property type="evidence" value="ECO:0007669"/>
    <property type="project" value="InterPro"/>
</dbReference>
<keyword evidence="4 5" id="KW-0472">Membrane</keyword>
<proteinExistence type="predicted"/>
<sequence length="793" mass="92599">MDRLLDLAANVTLLPVEEFAAPSASWFERKWNGLLDVIGDDIDTLYMWFLTAYTYGFFWVVGGLFVLMDVTNKPSFLRKFKNQPGANEPLPWAKLKNLVRTVAYNQLVYGLPTSYLAFRVGKLIASSIPDPRVLPSPYIVVRDVMVCIVAWEITFYYSHRLLHSSFFYKRIHKKHHEWSAPVAWAAMYAHPFEFVISDLLPVYVGPALMTSHVFTIVVWFTFVMMDTLVDHSGYHLPVLGSSEMHDYHHLKFNQCYGLFGWWDGLHGTDRDNPDNLYVWYSMLYSYGLFWLLGGLFVLMDLTNRPHCMRKYKTQPGTNEPLSWDRCKQLIRTVAHNQLVYGVPMTYCSYHARKLITDEIPNVRILPTLDVVLRDMLVCIVAWEVAFYYTHRLLHTSFFYKRIHKQHHEWPAPVAWSAMYAHPFEFLVSDLLPVYLGPALVKCHIFTLTLWLTFVMWDTLGDHSGYHLPFLGSSESHDYHHMTNSMECVNHSDFLFGVASLTAGNESTNVPITPTNGLHSFIEYRWNQLLDVIGDDPDTLYVWFLTAYAYTLFWVLGMLYVTMDLTGRPQCMRKYKIQPGRNEPLPWPRFKQLVLTVLRNQILFGIPTSYLAFHARKLFTTDIPVMRELPSFGTIAQDMAVCIIGWEIGYYYTHRLLHSGLLYRHFHKQHHEWRAPVALAALYSHPVEFVVSDLLPVYLGPAIMRSHVFTIMIWFTYVTIDTLADHSDYHLPFIASSEFHDYHHFNFNQCFGNIGLWDLVHGTADEFLKKKQFRRHHRLFTLRSAREWIPDSDE</sequence>
<dbReference type="InterPro" id="IPR006694">
    <property type="entry name" value="Fatty_acid_hydroxylase"/>
</dbReference>
<comment type="subcellular location">
    <subcellularLocation>
        <location evidence="1">Membrane</location>
    </subcellularLocation>
</comment>
<dbReference type="EnsemblMetazoa" id="AEPI005166-RA">
    <property type="protein sequence ID" value="AEPI005166-PA"/>
    <property type="gene ID" value="AEPI005166"/>
</dbReference>
<keyword evidence="3 5" id="KW-1133">Transmembrane helix</keyword>
<feature type="transmembrane region" description="Helical" evidence="5">
    <location>
        <begin position="539"/>
        <end position="562"/>
    </location>
</feature>
<feature type="transmembrane region" description="Helical" evidence="5">
    <location>
        <begin position="44"/>
        <end position="68"/>
    </location>
</feature>
<feature type="transmembrane region" description="Helical" evidence="5">
    <location>
        <begin position="277"/>
        <end position="299"/>
    </location>
</feature>
<protein>
    <recommendedName>
        <fullName evidence="6">Fatty acid hydroxylase domain-containing protein</fullName>
    </recommendedName>
</protein>
<evidence type="ECO:0000256" key="1">
    <source>
        <dbReference type="ARBA" id="ARBA00004370"/>
    </source>
</evidence>
<keyword evidence="8" id="KW-1185">Reference proteome</keyword>
<dbReference type="GO" id="GO:0016020">
    <property type="term" value="C:membrane"/>
    <property type="evidence" value="ECO:0007669"/>
    <property type="project" value="UniProtKB-SubCell"/>
</dbReference>
<dbReference type="GO" id="GO:0008610">
    <property type="term" value="P:lipid biosynthetic process"/>
    <property type="evidence" value="ECO:0007669"/>
    <property type="project" value="InterPro"/>
</dbReference>
<evidence type="ECO:0000259" key="6">
    <source>
        <dbReference type="Pfam" id="PF04116"/>
    </source>
</evidence>
<dbReference type="GO" id="GO:0005506">
    <property type="term" value="F:iron ion binding"/>
    <property type="evidence" value="ECO:0007669"/>
    <property type="project" value="InterPro"/>
</dbReference>
<accession>A0A182PE11</accession>
<feature type="domain" description="Fatty acid hydroxylase" evidence="6">
    <location>
        <begin position="375"/>
        <end position="492"/>
    </location>
</feature>
<evidence type="ECO:0000256" key="3">
    <source>
        <dbReference type="ARBA" id="ARBA00022989"/>
    </source>
</evidence>
<dbReference type="Pfam" id="PF04116">
    <property type="entry name" value="FA_hydroxylase"/>
    <property type="match status" value="3"/>
</dbReference>
<evidence type="ECO:0000313" key="8">
    <source>
        <dbReference type="Proteomes" id="UP000075885"/>
    </source>
</evidence>
<organism evidence="7 8">
    <name type="scientific">Anopheles epiroticus</name>
    <dbReference type="NCBI Taxonomy" id="199890"/>
    <lineage>
        <taxon>Eukaryota</taxon>
        <taxon>Metazoa</taxon>
        <taxon>Ecdysozoa</taxon>
        <taxon>Arthropoda</taxon>
        <taxon>Hexapoda</taxon>
        <taxon>Insecta</taxon>
        <taxon>Pterygota</taxon>
        <taxon>Neoptera</taxon>
        <taxon>Endopterygota</taxon>
        <taxon>Diptera</taxon>
        <taxon>Nematocera</taxon>
        <taxon>Culicoidea</taxon>
        <taxon>Culicidae</taxon>
        <taxon>Anophelinae</taxon>
        <taxon>Anopheles</taxon>
    </lineage>
</organism>
<reference evidence="7" key="2">
    <citation type="submission" date="2020-05" db="UniProtKB">
        <authorList>
            <consortium name="EnsemblMetazoa"/>
        </authorList>
    </citation>
    <scope>IDENTIFICATION</scope>
    <source>
        <strain evidence="7">Epiroticus2</strain>
    </source>
</reference>
<evidence type="ECO:0000256" key="4">
    <source>
        <dbReference type="ARBA" id="ARBA00023136"/>
    </source>
</evidence>
<dbReference type="InterPro" id="IPR050307">
    <property type="entry name" value="Sterol_Desaturase_Related"/>
</dbReference>
<feature type="domain" description="Fatty acid hydroxylase" evidence="6">
    <location>
        <begin position="639"/>
        <end position="762"/>
    </location>
</feature>
<feature type="domain" description="Fatty acid hydroxylase" evidence="6">
    <location>
        <begin position="144"/>
        <end position="268"/>
    </location>
</feature>
<evidence type="ECO:0000256" key="2">
    <source>
        <dbReference type="ARBA" id="ARBA00022692"/>
    </source>
</evidence>
<feature type="transmembrane region" description="Helical" evidence="5">
    <location>
        <begin position="203"/>
        <end position="225"/>
    </location>
</feature>
<dbReference type="Proteomes" id="UP000075885">
    <property type="component" value="Unassembled WGS sequence"/>
</dbReference>